<evidence type="ECO:0000256" key="1">
    <source>
        <dbReference type="SAM" id="MobiDB-lite"/>
    </source>
</evidence>
<dbReference type="EMBL" id="JAHXRI010000010">
    <property type="protein sequence ID" value="MBZ1351745.1"/>
    <property type="molecule type" value="Genomic_DNA"/>
</dbReference>
<sequence>MKLLRSLYSWCGVTVVSVCFVWPAVAAQPTNVRVEMGDYKIDETEVSIGRFAEYAKRKAVVTEAERSGGGFEYVMGWQKRTGWNWRAPFGSPGAPDEPAVHIKWDEAQAFCQDAGGRLPTKQEWMRAAYTEQRLNPPAPFVRGKTYPYPTGDSPEGANTQGAGDGWERHAPVGKTRRGVNGLFDMGANAWEWLADAQGDSRLTGGGSWWYGPSQMRLEGMQYKHIDVYVVYIGFRCVY</sequence>
<feature type="domain" description="Sulfatase-modifying factor enzyme-like" evidence="3">
    <location>
        <begin position="33"/>
        <end position="237"/>
    </location>
</feature>
<protein>
    <submittedName>
        <fullName evidence="4">Formylglycine-generating enzyme family protein</fullName>
    </submittedName>
</protein>
<proteinExistence type="predicted"/>
<name>A0A953NAY7_9BURK</name>
<evidence type="ECO:0000256" key="2">
    <source>
        <dbReference type="SAM" id="SignalP"/>
    </source>
</evidence>
<dbReference type="InterPro" id="IPR042095">
    <property type="entry name" value="SUMF_sf"/>
</dbReference>
<gene>
    <name evidence="4" type="ORF">KZZ10_13930</name>
</gene>
<evidence type="ECO:0000313" key="4">
    <source>
        <dbReference type="EMBL" id="MBZ1351745.1"/>
    </source>
</evidence>
<feature type="signal peptide" evidence="2">
    <location>
        <begin position="1"/>
        <end position="26"/>
    </location>
</feature>
<organism evidence="4 5">
    <name type="scientific">Zwartia hollandica</name>
    <dbReference type="NCBI Taxonomy" id="324606"/>
    <lineage>
        <taxon>Bacteria</taxon>
        <taxon>Pseudomonadati</taxon>
        <taxon>Pseudomonadota</taxon>
        <taxon>Betaproteobacteria</taxon>
        <taxon>Burkholderiales</taxon>
        <taxon>Alcaligenaceae</taxon>
        <taxon>Zwartia</taxon>
    </lineage>
</organism>
<dbReference type="RefSeq" id="WP_259662128.1">
    <property type="nucleotide sequence ID" value="NZ_JAHXRI010000010.1"/>
</dbReference>
<feature type="region of interest" description="Disordered" evidence="1">
    <location>
        <begin position="149"/>
        <end position="170"/>
    </location>
</feature>
<comment type="caution">
    <text evidence="4">The sequence shown here is derived from an EMBL/GenBank/DDBJ whole genome shotgun (WGS) entry which is preliminary data.</text>
</comment>
<dbReference type="Pfam" id="PF03781">
    <property type="entry name" value="FGE-sulfatase"/>
    <property type="match status" value="1"/>
</dbReference>
<dbReference type="Gene3D" id="3.90.1580.10">
    <property type="entry name" value="paralog of FGE (formylglycine-generating enzyme)"/>
    <property type="match status" value="1"/>
</dbReference>
<dbReference type="GO" id="GO:0120147">
    <property type="term" value="F:formylglycine-generating oxidase activity"/>
    <property type="evidence" value="ECO:0007669"/>
    <property type="project" value="TreeGrafter"/>
</dbReference>
<dbReference type="InterPro" id="IPR016187">
    <property type="entry name" value="CTDL_fold"/>
</dbReference>
<feature type="chain" id="PRO_5037706691" evidence="2">
    <location>
        <begin position="27"/>
        <end position="238"/>
    </location>
</feature>
<dbReference type="PANTHER" id="PTHR23150">
    <property type="entry name" value="SULFATASE MODIFYING FACTOR 1, 2"/>
    <property type="match status" value="1"/>
</dbReference>
<dbReference type="Proteomes" id="UP000739565">
    <property type="component" value="Unassembled WGS sequence"/>
</dbReference>
<keyword evidence="2" id="KW-0732">Signal</keyword>
<accession>A0A953NAY7</accession>
<dbReference type="InterPro" id="IPR005532">
    <property type="entry name" value="SUMF_dom"/>
</dbReference>
<dbReference type="InterPro" id="IPR051043">
    <property type="entry name" value="Sulfatase_Mod_Factor_Kinase"/>
</dbReference>
<reference evidence="4" key="1">
    <citation type="submission" date="2021-07" db="EMBL/GenBank/DDBJ databases">
        <title>New genus and species of the family Alcaligenaceae.</title>
        <authorList>
            <person name="Hahn M.W."/>
        </authorList>
    </citation>
    <scope>NUCLEOTIDE SEQUENCE</scope>
    <source>
        <strain evidence="4">LF4-65</strain>
    </source>
</reference>
<dbReference type="AlphaFoldDB" id="A0A953NAY7"/>
<keyword evidence="5" id="KW-1185">Reference proteome</keyword>
<dbReference type="PANTHER" id="PTHR23150:SF19">
    <property type="entry name" value="FORMYLGLYCINE-GENERATING ENZYME"/>
    <property type="match status" value="1"/>
</dbReference>
<dbReference type="SUPFAM" id="SSF56436">
    <property type="entry name" value="C-type lectin-like"/>
    <property type="match status" value="1"/>
</dbReference>
<evidence type="ECO:0000259" key="3">
    <source>
        <dbReference type="Pfam" id="PF03781"/>
    </source>
</evidence>
<evidence type="ECO:0000313" key="5">
    <source>
        <dbReference type="Proteomes" id="UP000739565"/>
    </source>
</evidence>